<dbReference type="InterPro" id="IPR005673">
    <property type="entry name" value="ABC_phos-bd_PstS"/>
</dbReference>
<dbReference type="PIRSF" id="PIRSF002756">
    <property type="entry name" value="PstS"/>
    <property type="match status" value="1"/>
</dbReference>
<evidence type="ECO:0000256" key="5">
    <source>
        <dbReference type="SAM" id="SignalP"/>
    </source>
</evidence>
<dbReference type="AlphaFoldDB" id="A0A3P1WW79"/>
<gene>
    <name evidence="7" type="primary">pstS</name>
    <name evidence="7" type="ORF">EII35_11985</name>
</gene>
<evidence type="ECO:0000256" key="4">
    <source>
        <dbReference type="PIRNR" id="PIRNR002756"/>
    </source>
</evidence>
<dbReference type="Gene3D" id="3.40.190.10">
    <property type="entry name" value="Periplasmic binding protein-like II"/>
    <property type="match status" value="2"/>
</dbReference>
<dbReference type="InterPro" id="IPR050962">
    <property type="entry name" value="Phosphate-bind_PstS"/>
</dbReference>
<organism evidence="7 8">
    <name type="scientific">Arachnia propionica</name>
    <dbReference type="NCBI Taxonomy" id="1750"/>
    <lineage>
        <taxon>Bacteria</taxon>
        <taxon>Bacillati</taxon>
        <taxon>Actinomycetota</taxon>
        <taxon>Actinomycetes</taxon>
        <taxon>Propionibacteriales</taxon>
        <taxon>Propionibacteriaceae</taxon>
        <taxon>Arachnia</taxon>
    </lineage>
</organism>
<dbReference type="GO" id="GO:0035435">
    <property type="term" value="P:phosphate ion transmembrane transport"/>
    <property type="evidence" value="ECO:0007669"/>
    <property type="project" value="InterPro"/>
</dbReference>
<dbReference type="PANTHER" id="PTHR42996">
    <property type="entry name" value="PHOSPHATE-BINDING PROTEIN PSTS"/>
    <property type="match status" value="1"/>
</dbReference>
<feature type="signal peptide" evidence="5">
    <location>
        <begin position="1"/>
        <end position="27"/>
    </location>
</feature>
<dbReference type="NCBIfam" id="TIGR00975">
    <property type="entry name" value="3a0107s03"/>
    <property type="match status" value="1"/>
</dbReference>
<sequence>MTMRGTAVLGASAALLVAACSTTPASTSVPSSRPSSSLAVACPGGTLKGEGASSQKTVMEEVIKGYTMLCPGSTVEYTSSGSGAGIKAFHGAAVDWAGSDSALRLKEKDGVVEADRARQRCGGNEAWNLPLVFGPIAVGYHLDGVDRLNLTAETLAGIFDGAITRWNAPEIAASNPGVVLPDERIAVFYRADESGTTENFSKYLAEASDGAWPHEPSKAWAGVTGEGREKTAGVAEAVVNTPNSISYMEWGGALERDIPVAAINGVELTASNAGLAIEAAEHQGEGHDLRLAVDHTPDNGGYGAIMATYEVVCSAGGSNSALLKDFLGYFASPEVQASLEDLGYAPLPDSLQQRVAGAVSELE</sequence>
<evidence type="ECO:0000256" key="2">
    <source>
        <dbReference type="ARBA" id="ARBA00022448"/>
    </source>
</evidence>
<evidence type="ECO:0000313" key="7">
    <source>
        <dbReference type="EMBL" id="RRD48633.1"/>
    </source>
</evidence>
<evidence type="ECO:0000259" key="6">
    <source>
        <dbReference type="Pfam" id="PF12849"/>
    </source>
</evidence>
<name>A0A3P1WW79_9ACTN</name>
<dbReference type="InterPro" id="IPR024370">
    <property type="entry name" value="PBP_domain"/>
</dbReference>
<proteinExistence type="inferred from homology"/>
<comment type="similarity">
    <text evidence="1 4">Belongs to the PstS family.</text>
</comment>
<keyword evidence="2 4" id="KW-0813">Transport</keyword>
<dbReference type="CDD" id="cd13565">
    <property type="entry name" value="PBP2_PstS"/>
    <property type="match status" value="1"/>
</dbReference>
<dbReference type="OrthoDB" id="9801510at2"/>
<dbReference type="SUPFAM" id="SSF53850">
    <property type="entry name" value="Periplasmic binding protein-like II"/>
    <property type="match status" value="1"/>
</dbReference>
<dbReference type="Proteomes" id="UP000280935">
    <property type="component" value="Unassembled WGS sequence"/>
</dbReference>
<evidence type="ECO:0000313" key="8">
    <source>
        <dbReference type="Proteomes" id="UP000280935"/>
    </source>
</evidence>
<evidence type="ECO:0000256" key="3">
    <source>
        <dbReference type="ARBA" id="ARBA00022592"/>
    </source>
</evidence>
<dbReference type="EMBL" id="RQYT01000034">
    <property type="protein sequence ID" value="RRD48633.1"/>
    <property type="molecule type" value="Genomic_DNA"/>
</dbReference>
<dbReference type="Pfam" id="PF12849">
    <property type="entry name" value="PBP_like_2"/>
    <property type="match status" value="1"/>
</dbReference>
<dbReference type="PROSITE" id="PS51257">
    <property type="entry name" value="PROKAR_LIPOPROTEIN"/>
    <property type="match status" value="1"/>
</dbReference>
<dbReference type="GO" id="GO:0042301">
    <property type="term" value="F:phosphate ion binding"/>
    <property type="evidence" value="ECO:0007669"/>
    <property type="project" value="InterPro"/>
</dbReference>
<keyword evidence="5" id="KW-0732">Signal</keyword>
<reference evidence="7 8" key="1">
    <citation type="submission" date="2018-11" db="EMBL/GenBank/DDBJ databases">
        <title>Genomes From Bacteria Associated with the Canine Oral Cavity: a Test Case for Automated Genome-Based Taxonomic Assignment.</title>
        <authorList>
            <person name="Coil D.A."/>
            <person name="Jospin G."/>
            <person name="Darling A.E."/>
            <person name="Wallis C."/>
            <person name="Davis I.J."/>
            <person name="Harris S."/>
            <person name="Eisen J.A."/>
            <person name="Holcombe L.J."/>
            <person name="O'Flynn C."/>
        </authorList>
    </citation>
    <scope>NUCLEOTIDE SEQUENCE [LARGE SCALE GENOMIC DNA]</scope>
    <source>
        <strain evidence="7 8">OH2822_COT-296</strain>
    </source>
</reference>
<keyword evidence="3 4" id="KW-0592">Phosphate transport</keyword>
<protein>
    <recommendedName>
        <fullName evidence="4">Phosphate-binding protein</fullName>
    </recommendedName>
</protein>
<dbReference type="PANTHER" id="PTHR42996:SF1">
    <property type="entry name" value="PHOSPHATE-BINDING PROTEIN PSTS"/>
    <property type="match status" value="1"/>
</dbReference>
<feature type="domain" description="PBP" evidence="6">
    <location>
        <begin position="41"/>
        <end position="334"/>
    </location>
</feature>
<dbReference type="GO" id="GO:0043190">
    <property type="term" value="C:ATP-binding cassette (ABC) transporter complex"/>
    <property type="evidence" value="ECO:0007669"/>
    <property type="project" value="InterPro"/>
</dbReference>
<feature type="chain" id="PRO_5039728461" description="Phosphate-binding protein" evidence="5">
    <location>
        <begin position="28"/>
        <end position="363"/>
    </location>
</feature>
<dbReference type="RefSeq" id="WP_125228706.1">
    <property type="nucleotide sequence ID" value="NZ_RQYT01000034.1"/>
</dbReference>
<comment type="caution">
    <text evidence="7">The sequence shown here is derived from an EMBL/GenBank/DDBJ whole genome shotgun (WGS) entry which is preliminary data.</text>
</comment>
<evidence type="ECO:0000256" key="1">
    <source>
        <dbReference type="ARBA" id="ARBA00008725"/>
    </source>
</evidence>
<accession>A0A3P1WW79</accession>